<keyword evidence="1" id="KW-0732">Signal</keyword>
<proteinExistence type="predicted"/>
<dbReference type="EMBL" id="AP028909">
    <property type="protein sequence ID" value="BES88663.1"/>
    <property type="molecule type" value="Genomic_DNA"/>
</dbReference>
<keyword evidence="3" id="KW-1185">Reference proteome</keyword>
<evidence type="ECO:0008006" key="4">
    <source>
        <dbReference type="Google" id="ProtNLM"/>
    </source>
</evidence>
<feature type="chain" id="PRO_5046531805" description="Protein TsetseEP domain-containing protein" evidence="1">
    <location>
        <begin position="20"/>
        <end position="186"/>
    </location>
</feature>
<name>A0ABN7A8N8_9HEMI</name>
<dbReference type="Proteomes" id="UP001307889">
    <property type="component" value="Chromosome 1"/>
</dbReference>
<gene>
    <name evidence="2" type="ORF">NTJ_01470</name>
</gene>
<protein>
    <recommendedName>
        <fullName evidence="4">Protein TsetseEP domain-containing protein</fullName>
    </recommendedName>
</protein>
<evidence type="ECO:0000256" key="1">
    <source>
        <dbReference type="SAM" id="SignalP"/>
    </source>
</evidence>
<evidence type="ECO:0000313" key="2">
    <source>
        <dbReference type="EMBL" id="BES88663.1"/>
    </source>
</evidence>
<sequence>MRDFVCFAMFSAMLSIAAASSQLNGSSPKSKFEERMASIFEQGYNQIMLSNPSPTCKKIALTNLAAAQEANNQMKCDTFGEKAFGVGQVFDQAVDSFTDLIKDLNTIVNGIPMCGVDHYWFNFIYSVPCVLGQFSDIWHAAKDFFYYSDFYMNTIHKVQDFMNCLSREKHAADSVKTALNYATMCK</sequence>
<evidence type="ECO:0000313" key="3">
    <source>
        <dbReference type="Proteomes" id="UP001307889"/>
    </source>
</evidence>
<feature type="signal peptide" evidence="1">
    <location>
        <begin position="1"/>
        <end position="19"/>
    </location>
</feature>
<organism evidence="2 3">
    <name type="scientific">Nesidiocoris tenuis</name>
    <dbReference type="NCBI Taxonomy" id="355587"/>
    <lineage>
        <taxon>Eukaryota</taxon>
        <taxon>Metazoa</taxon>
        <taxon>Ecdysozoa</taxon>
        <taxon>Arthropoda</taxon>
        <taxon>Hexapoda</taxon>
        <taxon>Insecta</taxon>
        <taxon>Pterygota</taxon>
        <taxon>Neoptera</taxon>
        <taxon>Paraneoptera</taxon>
        <taxon>Hemiptera</taxon>
        <taxon>Heteroptera</taxon>
        <taxon>Panheteroptera</taxon>
        <taxon>Cimicomorpha</taxon>
        <taxon>Miridae</taxon>
        <taxon>Dicyphina</taxon>
        <taxon>Nesidiocoris</taxon>
    </lineage>
</organism>
<accession>A0ABN7A8N8</accession>
<reference evidence="2 3" key="1">
    <citation type="submission" date="2023-09" db="EMBL/GenBank/DDBJ databases">
        <title>Nesidiocoris tenuis whole genome shotgun sequence.</title>
        <authorList>
            <person name="Shibata T."/>
            <person name="Shimoda M."/>
            <person name="Kobayashi T."/>
            <person name="Uehara T."/>
        </authorList>
    </citation>
    <scope>NUCLEOTIDE SEQUENCE [LARGE SCALE GENOMIC DNA]</scope>
    <source>
        <strain evidence="2 3">Japan</strain>
    </source>
</reference>